<proteinExistence type="predicted"/>
<keyword evidence="2" id="KW-1185">Reference proteome</keyword>
<evidence type="ECO:0000313" key="1">
    <source>
        <dbReference type="EMBL" id="KAF8425023.1"/>
    </source>
</evidence>
<dbReference type="EMBL" id="WHUW01000099">
    <property type="protein sequence ID" value="KAF8425023.1"/>
    <property type="molecule type" value="Genomic_DNA"/>
</dbReference>
<protein>
    <submittedName>
        <fullName evidence="1">Uncharacterized protein</fullName>
    </submittedName>
</protein>
<dbReference type="Proteomes" id="UP001194468">
    <property type="component" value="Unassembled WGS sequence"/>
</dbReference>
<dbReference type="SUPFAM" id="SSF56059">
    <property type="entry name" value="Glutathione synthetase ATP-binding domain-like"/>
    <property type="match status" value="1"/>
</dbReference>
<reference evidence="1" key="1">
    <citation type="submission" date="2019-10" db="EMBL/GenBank/DDBJ databases">
        <authorList>
            <consortium name="DOE Joint Genome Institute"/>
            <person name="Kuo A."/>
            <person name="Miyauchi S."/>
            <person name="Kiss E."/>
            <person name="Drula E."/>
            <person name="Kohler A."/>
            <person name="Sanchez-Garcia M."/>
            <person name="Andreopoulos B."/>
            <person name="Barry K.W."/>
            <person name="Bonito G."/>
            <person name="Buee M."/>
            <person name="Carver A."/>
            <person name="Chen C."/>
            <person name="Cichocki N."/>
            <person name="Clum A."/>
            <person name="Culley D."/>
            <person name="Crous P.W."/>
            <person name="Fauchery L."/>
            <person name="Girlanda M."/>
            <person name="Hayes R."/>
            <person name="Keri Z."/>
            <person name="LaButti K."/>
            <person name="Lipzen A."/>
            <person name="Lombard V."/>
            <person name="Magnuson J."/>
            <person name="Maillard F."/>
            <person name="Morin E."/>
            <person name="Murat C."/>
            <person name="Nolan M."/>
            <person name="Ohm R."/>
            <person name="Pangilinan J."/>
            <person name="Pereira M."/>
            <person name="Perotto S."/>
            <person name="Peter M."/>
            <person name="Riley R."/>
            <person name="Sitrit Y."/>
            <person name="Stielow B."/>
            <person name="Szollosi G."/>
            <person name="Zifcakova L."/>
            <person name="Stursova M."/>
            <person name="Spatafora J.W."/>
            <person name="Tedersoo L."/>
            <person name="Vaario L.-M."/>
            <person name="Yamada A."/>
            <person name="Yan M."/>
            <person name="Wang P."/>
            <person name="Xu J."/>
            <person name="Bruns T."/>
            <person name="Baldrian P."/>
            <person name="Vilgalys R."/>
            <person name="Henrissat B."/>
            <person name="Grigoriev I.V."/>
            <person name="Hibbett D."/>
            <person name="Nagy L.G."/>
            <person name="Martin F.M."/>
        </authorList>
    </citation>
    <scope>NUCLEOTIDE SEQUENCE</scope>
    <source>
        <strain evidence="1">BED1</strain>
    </source>
</reference>
<comment type="caution">
    <text evidence="1">The sequence shown here is derived from an EMBL/GenBank/DDBJ whole genome shotgun (WGS) entry which is preliminary data.</text>
</comment>
<gene>
    <name evidence="1" type="ORF">L210DRAFT_865476</name>
</gene>
<organism evidence="1 2">
    <name type="scientific">Boletus edulis BED1</name>
    <dbReference type="NCBI Taxonomy" id="1328754"/>
    <lineage>
        <taxon>Eukaryota</taxon>
        <taxon>Fungi</taxon>
        <taxon>Dikarya</taxon>
        <taxon>Basidiomycota</taxon>
        <taxon>Agaricomycotina</taxon>
        <taxon>Agaricomycetes</taxon>
        <taxon>Agaricomycetidae</taxon>
        <taxon>Boletales</taxon>
        <taxon>Boletineae</taxon>
        <taxon>Boletaceae</taxon>
        <taxon>Boletoideae</taxon>
        <taxon>Boletus</taxon>
    </lineage>
</organism>
<accession>A0AAD4BF11</accession>
<dbReference type="AlphaFoldDB" id="A0AAD4BF11"/>
<evidence type="ECO:0000313" key="2">
    <source>
        <dbReference type="Proteomes" id="UP001194468"/>
    </source>
</evidence>
<sequence length="321" mass="36927">MPSHRVHAFPSDGRSLYGIADWDQEAYESSLSVLTSCVPIWPPVPSLRVAGNKAKLVTLLDRIAAEQGWPRPRTTRLTVDQPLPIDTVLKRTHSDCGADVILPEKELASRRTWQFLKERTTSREQVWISQEFVPTLRSLGEWRVYLVGGRIVNVMHTIDEDHIFTGTRVDRFLCLREIGYVNGCGRGMVTDLYYRDLWRNRHVVPVPWTRLVNPDDGHHHDRVKGSEELQAFVDKTFRHLHRAETSVGGFRSSLSVFCRMDVGILFDEGGVPHYFVNEVERTLTASLFLRRIVDREMRTIAHSFAHVLHTYVADLDNPYLM</sequence>
<reference evidence="1" key="2">
    <citation type="journal article" date="2020" name="Nat. Commun.">
        <title>Large-scale genome sequencing of mycorrhizal fungi provides insights into the early evolution of symbiotic traits.</title>
        <authorList>
            <person name="Miyauchi S."/>
            <person name="Kiss E."/>
            <person name="Kuo A."/>
            <person name="Drula E."/>
            <person name="Kohler A."/>
            <person name="Sanchez-Garcia M."/>
            <person name="Morin E."/>
            <person name="Andreopoulos B."/>
            <person name="Barry K.W."/>
            <person name="Bonito G."/>
            <person name="Buee M."/>
            <person name="Carver A."/>
            <person name="Chen C."/>
            <person name="Cichocki N."/>
            <person name="Clum A."/>
            <person name="Culley D."/>
            <person name="Crous P.W."/>
            <person name="Fauchery L."/>
            <person name="Girlanda M."/>
            <person name="Hayes R.D."/>
            <person name="Keri Z."/>
            <person name="LaButti K."/>
            <person name="Lipzen A."/>
            <person name="Lombard V."/>
            <person name="Magnuson J."/>
            <person name="Maillard F."/>
            <person name="Murat C."/>
            <person name="Nolan M."/>
            <person name="Ohm R.A."/>
            <person name="Pangilinan J."/>
            <person name="Pereira M.F."/>
            <person name="Perotto S."/>
            <person name="Peter M."/>
            <person name="Pfister S."/>
            <person name="Riley R."/>
            <person name="Sitrit Y."/>
            <person name="Stielow J.B."/>
            <person name="Szollosi G."/>
            <person name="Zifcakova L."/>
            <person name="Stursova M."/>
            <person name="Spatafora J.W."/>
            <person name="Tedersoo L."/>
            <person name="Vaario L.M."/>
            <person name="Yamada A."/>
            <person name="Yan M."/>
            <person name="Wang P."/>
            <person name="Xu J."/>
            <person name="Bruns T."/>
            <person name="Baldrian P."/>
            <person name="Vilgalys R."/>
            <person name="Dunand C."/>
            <person name="Henrissat B."/>
            <person name="Grigoriev I.V."/>
            <person name="Hibbett D."/>
            <person name="Nagy L.G."/>
            <person name="Martin F.M."/>
        </authorList>
    </citation>
    <scope>NUCLEOTIDE SEQUENCE</scope>
    <source>
        <strain evidence="1">BED1</strain>
    </source>
</reference>
<name>A0AAD4BF11_BOLED</name>